<dbReference type="AlphaFoldDB" id="A0A553BL54"/>
<feature type="transmembrane region" description="Helical" evidence="1">
    <location>
        <begin position="82"/>
        <end position="104"/>
    </location>
</feature>
<dbReference type="Proteomes" id="UP000318669">
    <property type="component" value="Unassembled WGS sequence"/>
</dbReference>
<dbReference type="RefSeq" id="WP_143387938.1">
    <property type="nucleotide sequence ID" value="NZ_VJZL01000017.1"/>
</dbReference>
<organism evidence="3 5">
    <name type="scientific">Flavobacterium gawalongense</name>
    <dbReference type="NCBI Taxonomy" id="2594432"/>
    <lineage>
        <taxon>Bacteria</taxon>
        <taxon>Pseudomonadati</taxon>
        <taxon>Bacteroidota</taxon>
        <taxon>Flavobacteriia</taxon>
        <taxon>Flavobacteriales</taxon>
        <taxon>Flavobacteriaceae</taxon>
        <taxon>Flavobacterium</taxon>
    </lineage>
</organism>
<sequence length="235" mass="28544">MPESLWLFPILSGYYYLTRYVYFKYKYDRIETQRLVFNSVITGSVIFFFTYLGRIILNYFKPTLIPSIHRFLYQLPIEEQPLLWTFIFNFLFIFLFTHSLNKILEWFDYFKKQTPVEQAVDDFGDEIEKLFKKVAKEELLIQITLKSNKVYVGFVRYIPPPKETNYLKIIPLISGYRNDETKKVKFNTEYYKAILLYESDEEKYNSFEMDITIKQDEILMAHVFDNDVYKEFEEL</sequence>
<keyword evidence="4" id="KW-1185">Reference proteome</keyword>
<evidence type="ECO:0000313" key="5">
    <source>
        <dbReference type="Proteomes" id="UP000318669"/>
    </source>
</evidence>
<dbReference type="EMBL" id="VJZN01000020">
    <property type="protein sequence ID" value="TRX05052.1"/>
    <property type="molecule type" value="Genomic_DNA"/>
</dbReference>
<dbReference type="OrthoDB" id="751115at2"/>
<evidence type="ECO:0000256" key="1">
    <source>
        <dbReference type="SAM" id="Phobius"/>
    </source>
</evidence>
<keyword evidence="1" id="KW-1133">Transmembrane helix</keyword>
<name>A0A553BL54_9FLAO</name>
<dbReference type="EMBL" id="VJZL01000017">
    <property type="protein sequence ID" value="TRX08970.1"/>
    <property type="molecule type" value="Genomic_DNA"/>
</dbReference>
<gene>
    <name evidence="3" type="ORF">FNW11_10545</name>
    <name evidence="2" type="ORF">FNW12_12120</name>
</gene>
<feature type="transmembrane region" description="Helical" evidence="1">
    <location>
        <begin position="6"/>
        <end position="23"/>
    </location>
</feature>
<evidence type="ECO:0000313" key="3">
    <source>
        <dbReference type="EMBL" id="TRX08970.1"/>
    </source>
</evidence>
<evidence type="ECO:0000313" key="2">
    <source>
        <dbReference type="EMBL" id="TRX05052.1"/>
    </source>
</evidence>
<keyword evidence="1" id="KW-0812">Transmembrane</keyword>
<reference evidence="4 5" key="1">
    <citation type="submission" date="2019-07" db="EMBL/GenBank/DDBJ databases">
        <title>Novel species of Flavobacterium.</title>
        <authorList>
            <person name="Liu Q."/>
            <person name="Xin Y.-H."/>
        </authorList>
    </citation>
    <scope>NUCLEOTIDE SEQUENCE [LARGE SCALE GENOMIC DNA]</scope>
    <source>
        <strain evidence="2 4">GSP39</strain>
        <strain evidence="3 5">GSR22</strain>
    </source>
</reference>
<dbReference type="Proteomes" id="UP000318528">
    <property type="component" value="Unassembled WGS sequence"/>
</dbReference>
<evidence type="ECO:0000313" key="4">
    <source>
        <dbReference type="Proteomes" id="UP000318528"/>
    </source>
</evidence>
<proteinExistence type="predicted"/>
<protein>
    <submittedName>
        <fullName evidence="3">Uncharacterized protein</fullName>
    </submittedName>
</protein>
<comment type="caution">
    <text evidence="3">The sequence shown here is derived from an EMBL/GenBank/DDBJ whole genome shotgun (WGS) entry which is preliminary data.</text>
</comment>
<accession>A0A553BL54</accession>
<keyword evidence="1" id="KW-0472">Membrane</keyword>
<feature type="transmembrane region" description="Helical" evidence="1">
    <location>
        <begin position="35"/>
        <end position="57"/>
    </location>
</feature>